<dbReference type="STRING" id="1267021.FPB0191_00701"/>
<evidence type="ECO:0000256" key="4">
    <source>
        <dbReference type="ARBA" id="ARBA00023136"/>
    </source>
</evidence>
<evidence type="ECO:0000256" key="3">
    <source>
        <dbReference type="ARBA" id="ARBA00022989"/>
    </source>
</evidence>
<dbReference type="GO" id="GO:0005886">
    <property type="term" value="C:plasma membrane"/>
    <property type="evidence" value="ECO:0007669"/>
    <property type="project" value="InterPro"/>
</dbReference>
<name>A0A0A7RYX7_FRIPE</name>
<dbReference type="PANTHER" id="PTHR36985">
    <property type="entry name" value="TRANSLOCATION AND ASSEMBLY MODULE SUBUNIT TAMB"/>
    <property type="match status" value="1"/>
</dbReference>
<evidence type="ECO:0000256" key="2">
    <source>
        <dbReference type="ARBA" id="ARBA00022692"/>
    </source>
</evidence>
<dbReference type="HOGENOM" id="CLU_002338_0_1_6"/>
<protein>
    <recommendedName>
        <fullName evidence="6">Translocation and assembly module TamB C-terminal domain-containing protein</fullName>
    </recommendedName>
</protein>
<proteinExistence type="predicted"/>
<keyword evidence="2 5" id="KW-0812">Transmembrane</keyword>
<gene>
    <name evidence="7" type="ORF">FPB0191_00701</name>
</gene>
<sequence>MKNPKRISKIKKIKRIRKWKIRSLVVLCTIIFIIVLLFTFIYTSLGIKVISRVLEKVVPEVHIGHVTGALNNLEIDDFSYTMNGVDVSVGKSKLSLSGLCLIEGKICIKNFEAQDVSVNINTANISSGDDEITHSEPELKSTERFVLKTPLPIELRSAILNNVNVNVDQMHFGLSTFQGRATWINELIYVSPTTAMDVKAIFPDTIDDPHLVTKEKQSPQAINEIIEDLFNKPLISSLPTVNIPLDFHVSHLTGTGWQLHMGGEDYFFNDVVIEANTNNNLIEARLVETDAKSNYGNGHIQVKGHIKLGEQWPINATINGKTDGKKFTELNSQFDGQLLGVLSNQTNIKGNNQAKIRAKINFSEKYLPITTKINGKHLQWPLEGKADYQLNDFSIDLSGLVNHYNFNAEGNLFSKELSKAYFNVQSDGTNEYLNIKNANVTLPQGGFSLLGKINWLNKLRWDSEIKFKQLDLTQWLPMYPIKLDGQLVTHGIYDERSWAINLNNVDLTGDINYAPLQMNGDVSVNSNQYVSANNFNVNWGNNIIKLNGSTKKEDLVADINFSNLNIFDSKMSGNIIGHFIANGALEHPTVNADIKVNKLLWQDISLDQATLNGKVSYHDIVSGDITLKVKRIVTNSLTINNTNIELSGNEQKHNLTLNMVGKPLSNQMVLEGSLNKKRSEWQGSIPQAIVMLGHKNDWKINNPIKLNYNITRNLAQISAHCWLNNKSQICLDNDVIFANKGKATVSLNNIDLSLANSLINNQTNMAGYIDGKININWDPKFKIPDIIAYLDGKNVYIKQQIASQTLPIPFDLFKINADLNDKQANLSWKFGFSNLGKFSGNLRISDPVKEKRLSGQVDINNLSLAMINPLLNDNEHANGFINSNLKFSGSLLDPYITGNFDLEHSEIKANQLPVDIRSIMLDIDFHGKSSDLKGIMKTKAGEININGKANWQNVDNWNANVSVKGQAISLNMAPLLTMQIIPDIRVTANQHQLDLDGQVTIPKASIKIESLPPSTIDVSSDEVILDDHLRTVKSQNYGMAINSHVLVSLGEDVTIDAYGLAANLQGKLFVTQSAKGTTVNGQINIPKGRFHAYGQDLIVRKGEIIFAGPADQPRLNIEAIRNQDSIDDNVTAGIRVTGLADEPKVEIFSNPTMSQQEALSYLLRGQGLNSDEQGDNDMFTALLIGLGTAQTSNLVGDIGNTFGIKNLSLDTQGVGNNQKVVVSGYLLPNLQLKYGVGIFDSLAVFTLRYRLLPRLYLDVASGLDQTVDLIYQFEF</sequence>
<reference evidence="7 8" key="1">
    <citation type="journal article" date="2014" name="Appl. Environ. Microbiol.">
        <title>Gut symbionts from distinct hosts exhibit genotoxic activity via divergent colibactin biosynthetic pathways.</title>
        <authorList>
            <person name="Engel P."/>
            <person name="Vizcaino M.I."/>
            <person name="Crawford J.M."/>
        </authorList>
    </citation>
    <scope>NUCLEOTIDE SEQUENCE [LARGE SCALE GENOMIC DNA]</scope>
    <source>
        <strain evidence="7 8">PEB0191</strain>
    </source>
</reference>
<dbReference type="KEGG" id="fpp:FPB0191_00701"/>
<dbReference type="Proteomes" id="UP000030901">
    <property type="component" value="Chromosome"/>
</dbReference>
<dbReference type="OrthoDB" id="5555605at2"/>
<dbReference type="RefSeq" id="WP_039104050.1">
    <property type="nucleotide sequence ID" value="NZ_CP009056.1"/>
</dbReference>
<dbReference type="Pfam" id="PF04357">
    <property type="entry name" value="TamB"/>
    <property type="match status" value="1"/>
</dbReference>
<feature type="transmembrane region" description="Helical" evidence="5">
    <location>
        <begin position="21"/>
        <end position="42"/>
    </location>
</feature>
<keyword evidence="8" id="KW-1185">Reference proteome</keyword>
<dbReference type="AlphaFoldDB" id="A0A0A7RYX7"/>
<dbReference type="InterPro" id="IPR007452">
    <property type="entry name" value="TamB_C"/>
</dbReference>
<dbReference type="EMBL" id="CP009056">
    <property type="protein sequence ID" value="AJA44530.1"/>
    <property type="molecule type" value="Genomic_DNA"/>
</dbReference>
<dbReference type="GO" id="GO:0097347">
    <property type="term" value="C:TAM protein secretion complex"/>
    <property type="evidence" value="ECO:0007669"/>
    <property type="project" value="TreeGrafter"/>
</dbReference>
<accession>A0A0A7RYX7</accession>
<keyword evidence="3 5" id="KW-1133">Transmembrane helix</keyword>
<organism evidence="7 8">
    <name type="scientific">Frischella perrara</name>
    <dbReference type="NCBI Taxonomy" id="1267021"/>
    <lineage>
        <taxon>Bacteria</taxon>
        <taxon>Pseudomonadati</taxon>
        <taxon>Pseudomonadota</taxon>
        <taxon>Gammaproteobacteria</taxon>
        <taxon>Orbales</taxon>
        <taxon>Orbaceae</taxon>
        <taxon>Frischella</taxon>
    </lineage>
</organism>
<evidence type="ECO:0000313" key="8">
    <source>
        <dbReference type="Proteomes" id="UP000030901"/>
    </source>
</evidence>
<comment type="subcellular location">
    <subcellularLocation>
        <location evidence="1">Membrane</location>
        <topology evidence="1">Single-pass membrane protein</topology>
    </subcellularLocation>
</comment>
<evidence type="ECO:0000313" key="7">
    <source>
        <dbReference type="EMBL" id="AJA44530.1"/>
    </source>
</evidence>
<keyword evidence="4 5" id="KW-0472">Membrane</keyword>
<evidence type="ECO:0000256" key="5">
    <source>
        <dbReference type="SAM" id="Phobius"/>
    </source>
</evidence>
<evidence type="ECO:0000259" key="6">
    <source>
        <dbReference type="Pfam" id="PF04357"/>
    </source>
</evidence>
<feature type="domain" description="Translocation and assembly module TamB C-terminal" evidence="6">
    <location>
        <begin position="938"/>
        <end position="1275"/>
    </location>
</feature>
<dbReference type="PANTHER" id="PTHR36985:SF1">
    <property type="entry name" value="TRANSLOCATION AND ASSEMBLY MODULE SUBUNIT TAMB"/>
    <property type="match status" value="1"/>
</dbReference>
<dbReference type="GO" id="GO:0009306">
    <property type="term" value="P:protein secretion"/>
    <property type="evidence" value="ECO:0007669"/>
    <property type="project" value="InterPro"/>
</dbReference>
<evidence type="ECO:0000256" key="1">
    <source>
        <dbReference type="ARBA" id="ARBA00004167"/>
    </source>
</evidence>